<accession>A0A5M8P3Q8</accession>
<name>A0A5M8P3Q8_9BACT</name>
<dbReference type="Gene3D" id="1.10.10.10">
    <property type="entry name" value="Winged helix-like DNA-binding domain superfamily/Winged helix DNA-binding domain"/>
    <property type="match status" value="1"/>
</dbReference>
<evidence type="ECO:0000313" key="2">
    <source>
        <dbReference type="Proteomes" id="UP000324575"/>
    </source>
</evidence>
<organism evidence="1 2">
    <name type="scientific">Candidatus Ordinivivax streblomastigis</name>
    <dbReference type="NCBI Taxonomy" id="2540710"/>
    <lineage>
        <taxon>Bacteria</taxon>
        <taxon>Pseudomonadati</taxon>
        <taxon>Bacteroidota</taxon>
        <taxon>Bacteroidia</taxon>
        <taxon>Bacteroidales</taxon>
        <taxon>Candidatus Ordinivivax</taxon>
    </lineage>
</organism>
<sequence>MNKKELEWKAKKIVFLLSQNEKLSLKQLCGLMDDKQLNIMLSLGSLLKEGKISMHERENDVIVESTYYYTHMYY</sequence>
<comment type="caution">
    <text evidence="1">The sequence shown here is derived from an EMBL/GenBank/DDBJ whole genome shotgun (WGS) entry which is preliminary data.</text>
</comment>
<dbReference type="EMBL" id="SNRX01000003">
    <property type="protein sequence ID" value="KAA6303024.1"/>
    <property type="molecule type" value="Genomic_DNA"/>
</dbReference>
<dbReference type="InterPro" id="IPR036388">
    <property type="entry name" value="WH-like_DNA-bd_sf"/>
</dbReference>
<dbReference type="AlphaFoldDB" id="A0A5M8P3Q8"/>
<evidence type="ECO:0000313" key="1">
    <source>
        <dbReference type="EMBL" id="KAA6303024.1"/>
    </source>
</evidence>
<proteinExistence type="predicted"/>
<reference evidence="1 2" key="1">
    <citation type="submission" date="2019-03" db="EMBL/GenBank/DDBJ databases">
        <title>Single cell metagenomics reveals metabolic interactions within the superorganism composed of flagellate Streblomastix strix and complex community of Bacteroidetes bacteria on its surface.</title>
        <authorList>
            <person name="Treitli S.C."/>
            <person name="Kolisko M."/>
            <person name="Husnik F."/>
            <person name="Keeling P."/>
            <person name="Hampl V."/>
        </authorList>
    </citation>
    <scope>NUCLEOTIDE SEQUENCE [LARGE SCALE GENOMIC DNA]</scope>
    <source>
        <strain evidence="1">St1</strain>
    </source>
</reference>
<dbReference type="Proteomes" id="UP000324575">
    <property type="component" value="Unassembled WGS sequence"/>
</dbReference>
<protein>
    <submittedName>
        <fullName evidence="1">Uncharacterized protein</fullName>
    </submittedName>
</protein>
<dbReference type="InterPro" id="IPR019707">
    <property type="entry name" value="DUF2582"/>
</dbReference>
<dbReference type="Pfam" id="PF10771">
    <property type="entry name" value="DUF2582"/>
    <property type="match status" value="1"/>
</dbReference>
<gene>
    <name evidence="1" type="ORF">EZS26_000627</name>
</gene>